<evidence type="ECO:0000256" key="8">
    <source>
        <dbReference type="ARBA" id="ARBA00024195"/>
    </source>
</evidence>
<organism evidence="11 12">
    <name type="scientific">Anopheles dirus</name>
    <dbReference type="NCBI Taxonomy" id="7168"/>
    <lineage>
        <taxon>Eukaryota</taxon>
        <taxon>Metazoa</taxon>
        <taxon>Ecdysozoa</taxon>
        <taxon>Arthropoda</taxon>
        <taxon>Hexapoda</taxon>
        <taxon>Insecta</taxon>
        <taxon>Pterygota</taxon>
        <taxon>Neoptera</taxon>
        <taxon>Endopterygota</taxon>
        <taxon>Diptera</taxon>
        <taxon>Nematocera</taxon>
        <taxon>Culicoidea</taxon>
        <taxon>Culicidae</taxon>
        <taxon>Anophelinae</taxon>
        <taxon>Anopheles</taxon>
    </lineage>
</organism>
<comment type="subcellular location">
    <subcellularLocation>
        <location evidence="1">Secreted</location>
    </subcellularLocation>
</comment>
<reference evidence="12" key="1">
    <citation type="submission" date="2013-03" db="EMBL/GenBank/DDBJ databases">
        <title>The Genome Sequence of Anopheles dirus WRAIR2.</title>
        <authorList>
            <consortium name="The Broad Institute Genomics Platform"/>
            <person name="Neafsey D.E."/>
            <person name="Walton C."/>
            <person name="Walker B."/>
            <person name="Young S.K."/>
            <person name="Zeng Q."/>
            <person name="Gargeya S."/>
            <person name="Fitzgerald M."/>
            <person name="Haas B."/>
            <person name="Abouelleil A."/>
            <person name="Allen A.W."/>
            <person name="Alvarado L."/>
            <person name="Arachchi H.M."/>
            <person name="Berlin A.M."/>
            <person name="Chapman S.B."/>
            <person name="Gainer-Dewar J."/>
            <person name="Goldberg J."/>
            <person name="Griggs A."/>
            <person name="Gujja S."/>
            <person name="Hansen M."/>
            <person name="Howarth C."/>
            <person name="Imamovic A."/>
            <person name="Ireland A."/>
            <person name="Larimer J."/>
            <person name="McCowan C."/>
            <person name="Murphy C."/>
            <person name="Pearson M."/>
            <person name="Poon T.W."/>
            <person name="Priest M."/>
            <person name="Roberts A."/>
            <person name="Saif S."/>
            <person name="Shea T."/>
            <person name="Sisk P."/>
            <person name="Sykes S."/>
            <person name="Wortman J."/>
            <person name="Nusbaum C."/>
            <person name="Birren B."/>
        </authorList>
    </citation>
    <scope>NUCLEOTIDE SEQUENCE [LARGE SCALE GENOMIC DNA]</scope>
    <source>
        <strain evidence="12">WRAIR2</strain>
    </source>
</reference>
<evidence type="ECO:0000256" key="7">
    <source>
        <dbReference type="ARBA" id="ARBA00023180"/>
    </source>
</evidence>
<accession>A0A2C9GVB3</accession>
<dbReference type="SMART" id="SM00020">
    <property type="entry name" value="Tryp_SPc"/>
    <property type="match status" value="1"/>
</dbReference>
<reference evidence="11" key="2">
    <citation type="submission" date="2020-05" db="UniProtKB">
        <authorList>
            <consortium name="EnsemblMetazoa"/>
        </authorList>
    </citation>
    <scope>IDENTIFICATION</scope>
    <source>
        <strain evidence="11">WRAIR2</strain>
    </source>
</reference>
<evidence type="ECO:0000259" key="10">
    <source>
        <dbReference type="PROSITE" id="PS50240"/>
    </source>
</evidence>
<dbReference type="Pfam" id="PF00089">
    <property type="entry name" value="Trypsin"/>
    <property type="match status" value="1"/>
</dbReference>
<keyword evidence="3" id="KW-0399">Innate immunity</keyword>
<evidence type="ECO:0000256" key="2">
    <source>
        <dbReference type="ARBA" id="ARBA00022525"/>
    </source>
</evidence>
<dbReference type="STRING" id="7168.A0A2C9GVB3"/>
<dbReference type="PANTHER" id="PTHR24256">
    <property type="entry name" value="TRYPTASE-RELATED"/>
    <property type="match status" value="1"/>
</dbReference>
<evidence type="ECO:0000313" key="12">
    <source>
        <dbReference type="Proteomes" id="UP000075884"/>
    </source>
</evidence>
<dbReference type="SUPFAM" id="SSF50494">
    <property type="entry name" value="Trypsin-like serine proteases"/>
    <property type="match status" value="1"/>
</dbReference>
<feature type="signal peptide" evidence="9">
    <location>
        <begin position="1"/>
        <end position="18"/>
    </location>
</feature>
<name>A0A2C9GVB3_9DIPT</name>
<dbReference type="InterPro" id="IPR051487">
    <property type="entry name" value="Ser/Thr_Proteases_Immune/Dev"/>
</dbReference>
<feature type="chain" id="PRO_5012022300" description="Peptidase S1 domain-containing protein" evidence="9">
    <location>
        <begin position="19"/>
        <end position="278"/>
    </location>
</feature>
<dbReference type="GO" id="GO:0006508">
    <property type="term" value="P:proteolysis"/>
    <property type="evidence" value="ECO:0007669"/>
    <property type="project" value="InterPro"/>
</dbReference>
<keyword evidence="7" id="KW-0325">Glycoprotein</keyword>
<dbReference type="InterPro" id="IPR009003">
    <property type="entry name" value="Peptidase_S1_PA"/>
</dbReference>
<feature type="domain" description="Peptidase S1" evidence="10">
    <location>
        <begin position="35"/>
        <end position="271"/>
    </location>
</feature>
<dbReference type="InterPro" id="IPR043504">
    <property type="entry name" value="Peptidase_S1_PA_chymotrypsin"/>
</dbReference>
<comment type="similarity">
    <text evidence="8">Belongs to the peptidase S1 family. CLIP subfamily.</text>
</comment>
<evidence type="ECO:0000256" key="1">
    <source>
        <dbReference type="ARBA" id="ARBA00004613"/>
    </source>
</evidence>
<dbReference type="GO" id="GO:0004252">
    <property type="term" value="F:serine-type endopeptidase activity"/>
    <property type="evidence" value="ECO:0007669"/>
    <property type="project" value="InterPro"/>
</dbReference>
<dbReference type="InterPro" id="IPR001254">
    <property type="entry name" value="Trypsin_dom"/>
</dbReference>
<keyword evidence="5" id="KW-0391">Immunity</keyword>
<evidence type="ECO:0000256" key="6">
    <source>
        <dbReference type="ARBA" id="ARBA00023157"/>
    </source>
</evidence>
<dbReference type="Proteomes" id="UP000075884">
    <property type="component" value="Unassembled WGS sequence"/>
</dbReference>
<sequence>MQKFSVSVLPLLAAICWAGAVSSNAAIVPAPEARVVGGQLAAVGQFPYAVGLVTHTASIFTGRCAASLISANYILTAASCVQSATSAFAYIGGLRMDDASEPGRERLLVERFILHASFVEGGESFDVALGRLPRAVSFNDRVRPIRLPNLRQVEASFAGQLGTVFGWGRFGSGISNSVELRFGRAEVMSNLACRLNLPTNTVLDTHMCTDGTLSSPCAGDNGAPLTIVDSDGITTQIGVFSFNSVLGCDAGRAAVYTRLSAYLHWIGANSDVIIRDNF</sequence>
<keyword evidence="6" id="KW-1015">Disulfide bond</keyword>
<evidence type="ECO:0000256" key="9">
    <source>
        <dbReference type="SAM" id="SignalP"/>
    </source>
</evidence>
<dbReference type="CDD" id="cd00190">
    <property type="entry name" value="Tryp_SPc"/>
    <property type="match status" value="1"/>
</dbReference>
<evidence type="ECO:0000256" key="4">
    <source>
        <dbReference type="ARBA" id="ARBA00022729"/>
    </source>
</evidence>
<proteinExistence type="inferred from homology"/>
<keyword evidence="4 9" id="KW-0732">Signal</keyword>
<dbReference type="EnsemblMetazoa" id="ADIR016031-RA">
    <property type="protein sequence ID" value="ADIR016031-PA"/>
    <property type="gene ID" value="ADIR016031"/>
</dbReference>
<keyword evidence="12" id="KW-1185">Reference proteome</keyword>
<dbReference type="InterPro" id="IPR001314">
    <property type="entry name" value="Peptidase_S1A"/>
</dbReference>
<dbReference type="VEuPathDB" id="VectorBase:ADIR016031"/>
<dbReference type="GO" id="GO:0045087">
    <property type="term" value="P:innate immune response"/>
    <property type="evidence" value="ECO:0007669"/>
    <property type="project" value="UniProtKB-KW"/>
</dbReference>
<dbReference type="AlphaFoldDB" id="A0A2C9GVB3"/>
<protein>
    <recommendedName>
        <fullName evidence="10">Peptidase S1 domain-containing protein</fullName>
    </recommendedName>
</protein>
<evidence type="ECO:0000256" key="5">
    <source>
        <dbReference type="ARBA" id="ARBA00022859"/>
    </source>
</evidence>
<dbReference type="PROSITE" id="PS50240">
    <property type="entry name" value="TRYPSIN_DOM"/>
    <property type="match status" value="1"/>
</dbReference>
<dbReference type="GO" id="GO:0005576">
    <property type="term" value="C:extracellular region"/>
    <property type="evidence" value="ECO:0007669"/>
    <property type="project" value="UniProtKB-SubCell"/>
</dbReference>
<dbReference type="PRINTS" id="PR00722">
    <property type="entry name" value="CHYMOTRYPSIN"/>
</dbReference>
<keyword evidence="2" id="KW-0964">Secreted</keyword>
<evidence type="ECO:0000256" key="3">
    <source>
        <dbReference type="ARBA" id="ARBA00022588"/>
    </source>
</evidence>
<evidence type="ECO:0000313" key="11">
    <source>
        <dbReference type="EnsemblMetazoa" id="ADIR016031-PA"/>
    </source>
</evidence>
<dbReference type="Gene3D" id="2.40.10.10">
    <property type="entry name" value="Trypsin-like serine proteases"/>
    <property type="match status" value="1"/>
</dbReference>